<evidence type="ECO:0000313" key="3">
    <source>
        <dbReference type="Proteomes" id="UP000006643"/>
    </source>
</evidence>
<dbReference type="VEuPathDB" id="FungiDB:PITG_15648"/>
<gene>
    <name evidence="2" type="ORF">PITG_15648</name>
</gene>
<protein>
    <submittedName>
        <fullName evidence="2">Uncharacterized protein</fullName>
    </submittedName>
</protein>
<dbReference type="RefSeq" id="XP_002897933.1">
    <property type="nucleotide sequence ID" value="XM_002897887.1"/>
</dbReference>
<accession>D0NS85</accession>
<dbReference type="HOGENOM" id="CLU_1997049_0_0_1"/>
<dbReference type="AlphaFoldDB" id="D0NS85"/>
<dbReference type="Proteomes" id="UP000006643">
    <property type="component" value="Unassembled WGS sequence"/>
</dbReference>
<proteinExistence type="predicted"/>
<evidence type="ECO:0000313" key="2">
    <source>
        <dbReference type="EMBL" id="EEY64430.1"/>
    </source>
</evidence>
<keyword evidence="3" id="KW-1185">Reference proteome</keyword>
<evidence type="ECO:0000256" key="1">
    <source>
        <dbReference type="SAM" id="MobiDB-lite"/>
    </source>
</evidence>
<reference evidence="3" key="1">
    <citation type="journal article" date="2009" name="Nature">
        <title>Genome sequence and analysis of the Irish potato famine pathogen Phytophthora infestans.</title>
        <authorList>
            <consortium name="The Broad Institute Genome Sequencing Platform"/>
            <person name="Haas B.J."/>
            <person name="Kamoun S."/>
            <person name="Zody M.C."/>
            <person name="Jiang R.H."/>
            <person name="Handsaker R.E."/>
            <person name="Cano L.M."/>
            <person name="Grabherr M."/>
            <person name="Kodira C.D."/>
            <person name="Raffaele S."/>
            <person name="Torto-Alalibo T."/>
            <person name="Bozkurt T.O."/>
            <person name="Ah-Fong A.M."/>
            <person name="Alvarado L."/>
            <person name="Anderson V.L."/>
            <person name="Armstrong M.R."/>
            <person name="Avrova A."/>
            <person name="Baxter L."/>
            <person name="Beynon J."/>
            <person name="Boevink P.C."/>
            <person name="Bollmann S.R."/>
            <person name="Bos J.I."/>
            <person name="Bulone V."/>
            <person name="Cai G."/>
            <person name="Cakir C."/>
            <person name="Carrington J.C."/>
            <person name="Chawner M."/>
            <person name="Conti L."/>
            <person name="Costanzo S."/>
            <person name="Ewan R."/>
            <person name="Fahlgren N."/>
            <person name="Fischbach M.A."/>
            <person name="Fugelstad J."/>
            <person name="Gilroy E.M."/>
            <person name="Gnerre S."/>
            <person name="Green P.J."/>
            <person name="Grenville-Briggs L.J."/>
            <person name="Griffith J."/>
            <person name="Grunwald N.J."/>
            <person name="Horn K."/>
            <person name="Horner N.R."/>
            <person name="Hu C.H."/>
            <person name="Huitema E."/>
            <person name="Jeong D.H."/>
            <person name="Jones A.M."/>
            <person name="Jones J.D."/>
            <person name="Jones R.W."/>
            <person name="Karlsson E.K."/>
            <person name="Kunjeti S.G."/>
            <person name="Lamour K."/>
            <person name="Liu Z."/>
            <person name="Ma L."/>
            <person name="Maclean D."/>
            <person name="Chibucos M.C."/>
            <person name="McDonald H."/>
            <person name="McWalters J."/>
            <person name="Meijer H.J."/>
            <person name="Morgan W."/>
            <person name="Morris P.F."/>
            <person name="Munro C.A."/>
            <person name="O'Neill K."/>
            <person name="Ospina-Giraldo M."/>
            <person name="Pinzon A."/>
            <person name="Pritchard L."/>
            <person name="Ramsahoye B."/>
            <person name="Ren Q."/>
            <person name="Restrepo S."/>
            <person name="Roy S."/>
            <person name="Sadanandom A."/>
            <person name="Savidor A."/>
            <person name="Schornack S."/>
            <person name="Schwartz D.C."/>
            <person name="Schumann U.D."/>
            <person name="Schwessinger B."/>
            <person name="Seyer L."/>
            <person name="Sharpe T."/>
            <person name="Silvar C."/>
            <person name="Song J."/>
            <person name="Studholme D.J."/>
            <person name="Sykes S."/>
            <person name="Thines M."/>
            <person name="van de Vondervoort P.J."/>
            <person name="Phuntumart V."/>
            <person name="Wawra S."/>
            <person name="Weide R."/>
            <person name="Win J."/>
            <person name="Young C."/>
            <person name="Zhou S."/>
            <person name="Fry W."/>
            <person name="Meyers B.C."/>
            <person name="van West P."/>
            <person name="Ristaino J."/>
            <person name="Govers F."/>
            <person name="Birch P.R."/>
            <person name="Whisson S.C."/>
            <person name="Judelson H.S."/>
            <person name="Nusbaum C."/>
        </authorList>
    </citation>
    <scope>NUCLEOTIDE SEQUENCE [LARGE SCALE GENOMIC DNA]</scope>
    <source>
        <strain evidence="3">T30-4</strain>
    </source>
</reference>
<feature type="compositionally biased region" description="Basic and acidic residues" evidence="1">
    <location>
        <begin position="1"/>
        <end position="19"/>
    </location>
</feature>
<dbReference type="KEGG" id="pif:PITG_15648"/>
<dbReference type="GeneID" id="9475317"/>
<feature type="region of interest" description="Disordered" evidence="1">
    <location>
        <begin position="1"/>
        <end position="86"/>
    </location>
</feature>
<name>D0NS85_PHYIT</name>
<sequence>MILDARRSPFANRQEDRQFIEGTDSDFTPSPDLSGVKDDDSVVKRQRTAPSPAVKASKKKTPLSTQTKAGKKKAAPSSEAADSLFTATPSPKIKIEDLSKDMSIDTQSGMHYALLGLYKHKRYYF</sequence>
<organism evidence="2 3">
    <name type="scientific">Phytophthora infestans (strain T30-4)</name>
    <name type="common">Potato late blight agent</name>
    <dbReference type="NCBI Taxonomy" id="403677"/>
    <lineage>
        <taxon>Eukaryota</taxon>
        <taxon>Sar</taxon>
        <taxon>Stramenopiles</taxon>
        <taxon>Oomycota</taxon>
        <taxon>Peronosporomycetes</taxon>
        <taxon>Peronosporales</taxon>
        <taxon>Peronosporaceae</taxon>
        <taxon>Phytophthora</taxon>
    </lineage>
</organism>
<dbReference type="EMBL" id="DS028157">
    <property type="protein sequence ID" value="EEY64430.1"/>
    <property type="molecule type" value="Genomic_DNA"/>
</dbReference>
<dbReference type="InParanoid" id="D0NS85"/>